<dbReference type="KEGG" id="slf:JEQ17_06510"/>
<gene>
    <name evidence="1" type="ORF">JEQ17_06510</name>
</gene>
<protein>
    <submittedName>
        <fullName evidence="1">Uncharacterized protein</fullName>
    </submittedName>
</protein>
<evidence type="ECO:0000313" key="2">
    <source>
        <dbReference type="Proteomes" id="UP000595636"/>
    </source>
</evidence>
<dbReference type="Proteomes" id="UP000595636">
    <property type="component" value="Chromosome"/>
</dbReference>
<keyword evidence="2" id="KW-1185">Reference proteome</keyword>
<dbReference type="AlphaFoldDB" id="A0A7T7I191"/>
<accession>A0A7T7I191</accession>
<proteinExistence type="predicted"/>
<organism evidence="1 2">
    <name type="scientific">Streptomyces liliifuscus</name>
    <dbReference type="NCBI Taxonomy" id="2797636"/>
    <lineage>
        <taxon>Bacteria</taxon>
        <taxon>Bacillati</taxon>
        <taxon>Actinomycetota</taxon>
        <taxon>Actinomycetes</taxon>
        <taxon>Kitasatosporales</taxon>
        <taxon>Streptomycetaceae</taxon>
        <taxon>Streptomyces</taxon>
    </lineage>
</organism>
<name>A0A7T7I191_9ACTN</name>
<dbReference type="EMBL" id="CP066831">
    <property type="protein sequence ID" value="QQM39150.1"/>
    <property type="molecule type" value="Genomic_DNA"/>
</dbReference>
<dbReference type="RefSeq" id="WP_200394307.1">
    <property type="nucleotide sequence ID" value="NZ_CP066831.1"/>
</dbReference>
<sequence length="165" mass="17266">MGTPVRTSSGGPPLLTECGVMEPVQEMEFTAHFSRADGEFAADAAAVAVTRVIDAPPSFVTPVLDAGRSASRCLLARSAADTCRIVLTADPTGITVAATDDVKVSLDSCDQVGAKNLPLLAVVDGLKVHHGPDGHVWVVWRGSWWRMDATTDGNGDRTPDGSVQP</sequence>
<evidence type="ECO:0000313" key="1">
    <source>
        <dbReference type="EMBL" id="QQM39150.1"/>
    </source>
</evidence>
<reference evidence="1 2" key="1">
    <citation type="submission" date="2020-12" db="EMBL/GenBank/DDBJ databases">
        <title>A novel species.</title>
        <authorList>
            <person name="Li K."/>
        </authorList>
    </citation>
    <scope>NUCLEOTIDE SEQUENCE [LARGE SCALE GENOMIC DNA]</scope>
    <source>
        <strain evidence="1 2">ZYC-3</strain>
    </source>
</reference>